<evidence type="ECO:0000313" key="2">
    <source>
        <dbReference type="EMBL" id="KAK1736525.1"/>
    </source>
</evidence>
<name>A0AAD8XZY6_9STRA</name>
<dbReference type="Proteomes" id="UP001224775">
    <property type="component" value="Unassembled WGS sequence"/>
</dbReference>
<evidence type="ECO:0000256" key="1">
    <source>
        <dbReference type="SAM" id="SignalP"/>
    </source>
</evidence>
<organism evidence="2 3">
    <name type="scientific">Skeletonema marinoi</name>
    <dbReference type="NCBI Taxonomy" id="267567"/>
    <lineage>
        <taxon>Eukaryota</taxon>
        <taxon>Sar</taxon>
        <taxon>Stramenopiles</taxon>
        <taxon>Ochrophyta</taxon>
        <taxon>Bacillariophyta</taxon>
        <taxon>Coscinodiscophyceae</taxon>
        <taxon>Thalassiosirophycidae</taxon>
        <taxon>Thalassiosirales</taxon>
        <taxon>Skeletonemataceae</taxon>
        <taxon>Skeletonema</taxon>
        <taxon>Skeletonema marinoi-dohrnii complex</taxon>
    </lineage>
</organism>
<dbReference type="AlphaFoldDB" id="A0AAD8XZY6"/>
<proteinExistence type="predicted"/>
<dbReference type="EMBL" id="JATAAI010000028">
    <property type="protein sequence ID" value="KAK1736525.1"/>
    <property type="molecule type" value="Genomic_DNA"/>
</dbReference>
<keyword evidence="3" id="KW-1185">Reference proteome</keyword>
<comment type="caution">
    <text evidence="2">The sequence shown here is derived from an EMBL/GenBank/DDBJ whole genome shotgun (WGS) entry which is preliminary data.</text>
</comment>
<accession>A0AAD8XZY6</accession>
<feature type="signal peptide" evidence="1">
    <location>
        <begin position="1"/>
        <end position="21"/>
    </location>
</feature>
<evidence type="ECO:0000313" key="3">
    <source>
        <dbReference type="Proteomes" id="UP001224775"/>
    </source>
</evidence>
<feature type="chain" id="PRO_5042042361" evidence="1">
    <location>
        <begin position="22"/>
        <end position="336"/>
    </location>
</feature>
<keyword evidence="1" id="KW-0732">Signal</keyword>
<protein>
    <submittedName>
        <fullName evidence="2">Uncharacterized protein</fullName>
    </submittedName>
</protein>
<gene>
    <name evidence="2" type="ORF">QTG54_012547</name>
</gene>
<sequence>MLWSVLFLFTLINRWHCLSQAYRVLLPSKLTRALNDYCRYIGLTDLARSYILSEENYIEPDGFRLVTLGDGNVWYAQRPAKKWKSDMHWISPADEQGHEDFLKLLRENGFLGVLNVIGNELGIDALVAYQLTFIVVSHCEQGFIHHDTHNTGDRTYNVIIPLETVEDSPPELIIQGTDEPVFTQGRLNYEENIGILLGDFAEHATSECDYRDEPGAMRLAATIYITDVNEDNVEAVTKNTLTQIFPTKDVDWLWAQRGRHWINAEYRSDADVHFAGDLGRDHLFSATDDDGCNGWKEEDPSFCETNLGRRKACPVMCDLYLDGDFFESSFSTDPWL</sequence>
<reference evidence="2" key="1">
    <citation type="submission" date="2023-06" db="EMBL/GenBank/DDBJ databases">
        <title>Survivors Of The Sea: Transcriptome response of Skeletonema marinoi to long-term dormancy.</title>
        <authorList>
            <person name="Pinder M.I.M."/>
            <person name="Kourtchenko O."/>
            <person name="Robertson E.K."/>
            <person name="Larsson T."/>
            <person name="Maumus F."/>
            <person name="Osuna-Cruz C.M."/>
            <person name="Vancaester E."/>
            <person name="Stenow R."/>
            <person name="Vandepoele K."/>
            <person name="Ploug H."/>
            <person name="Bruchert V."/>
            <person name="Godhe A."/>
            <person name="Topel M."/>
        </authorList>
    </citation>
    <scope>NUCLEOTIDE SEQUENCE</scope>
    <source>
        <strain evidence="2">R05AC</strain>
    </source>
</reference>